<dbReference type="AlphaFoldDB" id="A0A3M9N508"/>
<keyword evidence="4" id="KW-1185">Reference proteome</keyword>
<dbReference type="PANTHER" id="PTHR37464:SF1">
    <property type="entry name" value="BLL2463 PROTEIN"/>
    <property type="match status" value="1"/>
</dbReference>
<dbReference type="NCBIfam" id="TIGR02226">
    <property type="entry name" value="two_anch"/>
    <property type="match status" value="1"/>
</dbReference>
<protein>
    <recommendedName>
        <fullName evidence="2">Aerotolerance regulator N-terminal domain-containing protein</fullName>
    </recommendedName>
</protein>
<dbReference type="Pfam" id="PF07584">
    <property type="entry name" value="BatA"/>
    <property type="match status" value="1"/>
</dbReference>
<comment type="caution">
    <text evidence="3">The sequence shown here is derived from an EMBL/GenBank/DDBJ whole genome shotgun (WGS) entry which is preliminary data.</text>
</comment>
<evidence type="ECO:0000313" key="3">
    <source>
        <dbReference type="EMBL" id="RNI32475.1"/>
    </source>
</evidence>
<dbReference type="OrthoDB" id="890881at2"/>
<dbReference type="RefSeq" id="WP_123131775.1">
    <property type="nucleotide sequence ID" value="NZ_RJJE01000002.1"/>
</dbReference>
<accession>A0A3M9N508</accession>
<proteinExistence type="predicted"/>
<feature type="domain" description="Aerotolerance regulator N-terminal" evidence="2">
    <location>
        <begin position="1"/>
        <end position="77"/>
    </location>
</feature>
<organism evidence="3 4">
    <name type="scientific">Rufibacter immobilis</name>
    <dbReference type="NCBI Taxonomy" id="1348778"/>
    <lineage>
        <taxon>Bacteria</taxon>
        <taxon>Pseudomonadati</taxon>
        <taxon>Bacteroidota</taxon>
        <taxon>Cytophagia</taxon>
        <taxon>Cytophagales</taxon>
        <taxon>Hymenobacteraceae</taxon>
        <taxon>Rufibacter</taxon>
    </lineage>
</organism>
<keyword evidence="1" id="KW-1133">Transmembrane helix</keyword>
<evidence type="ECO:0000256" key="1">
    <source>
        <dbReference type="SAM" id="Phobius"/>
    </source>
</evidence>
<sequence>MFQFLNPVWLWAMASVAVPIAIHLWNKRQPKTVQVGSIRWLQPSESRKLSSLRLTQPWLLLLRCLLLLLLALVLAQPQFIRQVPAVPAKHVYLHPSLFQANALPLVAATVDSLAQKGWQIHKLQPGFPMLPLTQETSIQSFQSDSLAADTTNAWAMLRVLNRSLPSHAHAWIFTTDLLRHHRGKYPQLRPNFKWIPVPVPQTNAWLQDAYYTSKGQLRLQFGRSDAQEVTFLERTVAKPAAGQTISLPALPSVRFSAHAEADSLALQGGARNSIPLAKEPLRVLVRYAKSRQADVKYLRAALQTALEYRGAAFELTVSREPLPLPLPTAAPNWVFWLTDEPLAPFLARFPKNRLKTLQDAPASARVQKLESWLQIPGLAQHVPLHQRTPAPENPAAQVLWQDGYGHPLLTQQLDSLQTHYRFYSRFHPTWNALPDNGQFPELLLRLLFPENSAWETLYDTRTLPQELEQPRAFSGSFSENRPKKEEVLDLKPWLVGLLALLLAVERWLAGRDVSFQNNKK</sequence>
<evidence type="ECO:0000259" key="2">
    <source>
        <dbReference type="Pfam" id="PF07584"/>
    </source>
</evidence>
<evidence type="ECO:0000313" key="4">
    <source>
        <dbReference type="Proteomes" id="UP000271010"/>
    </source>
</evidence>
<keyword evidence="1" id="KW-0472">Membrane</keyword>
<name>A0A3M9N508_9BACT</name>
<dbReference type="EMBL" id="RJJE01000002">
    <property type="protein sequence ID" value="RNI32475.1"/>
    <property type="molecule type" value="Genomic_DNA"/>
</dbReference>
<dbReference type="InterPro" id="IPR011933">
    <property type="entry name" value="Double_TM_dom"/>
</dbReference>
<dbReference type="PANTHER" id="PTHR37464">
    <property type="entry name" value="BLL2463 PROTEIN"/>
    <property type="match status" value="1"/>
</dbReference>
<reference evidence="3 4" key="1">
    <citation type="submission" date="2018-11" db="EMBL/GenBank/DDBJ databases">
        <title>Rufibacter latericius sp. nov., isolated from water in Baiyang Lake.</title>
        <authorList>
            <person name="Yang Y."/>
        </authorList>
    </citation>
    <scope>NUCLEOTIDE SEQUENCE [LARGE SCALE GENOMIC DNA]</scope>
    <source>
        <strain evidence="3 4">MCC P1</strain>
    </source>
</reference>
<feature type="transmembrane region" description="Helical" evidence="1">
    <location>
        <begin position="6"/>
        <end position="25"/>
    </location>
</feature>
<dbReference type="InterPro" id="IPR024163">
    <property type="entry name" value="Aerotolerance_reg_N"/>
</dbReference>
<dbReference type="Proteomes" id="UP000271010">
    <property type="component" value="Unassembled WGS sequence"/>
</dbReference>
<keyword evidence="1" id="KW-0812">Transmembrane</keyword>
<gene>
    <name evidence="3" type="ORF">EFA69_03895</name>
</gene>
<feature type="transmembrane region" description="Helical" evidence="1">
    <location>
        <begin position="57"/>
        <end position="75"/>
    </location>
</feature>